<organism evidence="1 2">
    <name type="scientific">[Actinomadura] parvosata subsp. kistnae</name>
    <dbReference type="NCBI Taxonomy" id="1909395"/>
    <lineage>
        <taxon>Bacteria</taxon>
        <taxon>Bacillati</taxon>
        <taxon>Actinomycetota</taxon>
        <taxon>Actinomycetes</taxon>
        <taxon>Streptosporangiales</taxon>
        <taxon>Streptosporangiaceae</taxon>
        <taxon>Nonomuraea</taxon>
    </lineage>
</organism>
<gene>
    <name evidence="1" type="ORF">BKM31_32445</name>
</gene>
<dbReference type="STRING" id="1909395.BKM31_32445"/>
<dbReference type="InterPro" id="IPR036388">
    <property type="entry name" value="WH-like_DNA-bd_sf"/>
</dbReference>
<accession>A0A1V0A5R8</accession>
<sequence length="85" mass="9347">MSRPVENPDYAAFLKRIIRAYSKRIAEGDIEALADLSGIVAELDHAIAQAVLQLRAQHGYSWADIARPLGITRQAAQQRWGGDSS</sequence>
<dbReference type="AlphaFoldDB" id="A0A1V0A5R8"/>
<evidence type="ECO:0000313" key="1">
    <source>
        <dbReference type="EMBL" id="AQZ65545.1"/>
    </source>
</evidence>
<evidence type="ECO:0000313" key="2">
    <source>
        <dbReference type="Proteomes" id="UP000190797"/>
    </source>
</evidence>
<dbReference type="KEGG" id="noa:BKM31_32445"/>
<protein>
    <recommendedName>
        <fullName evidence="3">RNA polymerase subunit sigma-70</fullName>
    </recommendedName>
</protein>
<reference evidence="2" key="1">
    <citation type="journal article" date="2017" name="Med. Chem. Commun.">
        <title>Nonomuraea sp. ATCC 55076 harbours the largest actinomycete chromosome to date and the kistamicin biosynthetic gene cluster.</title>
        <authorList>
            <person name="Nazari B."/>
            <person name="Forneris C.C."/>
            <person name="Gibson M.I."/>
            <person name="Moon K."/>
            <person name="Schramma K.R."/>
            <person name="Seyedsayamdost M.R."/>
        </authorList>
    </citation>
    <scope>NUCLEOTIDE SEQUENCE [LARGE SCALE GENOMIC DNA]</scope>
    <source>
        <strain evidence="2">ATCC 55076</strain>
    </source>
</reference>
<proteinExistence type="predicted"/>
<evidence type="ECO:0008006" key="3">
    <source>
        <dbReference type="Google" id="ProtNLM"/>
    </source>
</evidence>
<dbReference type="Gene3D" id="1.10.10.10">
    <property type="entry name" value="Winged helix-like DNA-binding domain superfamily/Winged helix DNA-binding domain"/>
    <property type="match status" value="1"/>
</dbReference>
<dbReference type="EMBL" id="CP017717">
    <property type="protein sequence ID" value="AQZ65545.1"/>
    <property type="molecule type" value="Genomic_DNA"/>
</dbReference>
<name>A0A1V0A5R8_9ACTN</name>
<dbReference type="Proteomes" id="UP000190797">
    <property type="component" value="Chromosome"/>
</dbReference>
<keyword evidence="2" id="KW-1185">Reference proteome</keyword>
<dbReference type="OrthoDB" id="3579809at2"/>
<dbReference type="RefSeq" id="WP_080041813.1">
    <property type="nucleotide sequence ID" value="NZ_CP017717.1"/>
</dbReference>